<dbReference type="Proteomes" id="UP001138802">
    <property type="component" value="Unassembled WGS sequence"/>
</dbReference>
<dbReference type="InterPro" id="IPR010985">
    <property type="entry name" value="Ribbon_hlx_hlx"/>
</dbReference>
<dbReference type="GO" id="GO:0006355">
    <property type="term" value="P:regulation of DNA-templated transcription"/>
    <property type="evidence" value="ECO:0007669"/>
    <property type="project" value="InterPro"/>
</dbReference>
<keyword evidence="1" id="KW-1277">Toxin-antitoxin system</keyword>
<dbReference type="AlphaFoldDB" id="A0A9X1B7I8"/>
<proteinExistence type="inferred from homology"/>
<comment type="caution">
    <text evidence="3">The sequence shown here is derived from an EMBL/GenBank/DDBJ whole genome shotgun (WGS) entry which is preliminary data.</text>
</comment>
<comment type="similarity">
    <text evidence="2">Belongs to the TacA antitoxin family.</text>
</comment>
<dbReference type="InterPro" id="IPR014795">
    <property type="entry name" value="TacA_1-like"/>
</dbReference>
<dbReference type="SUPFAM" id="SSF47598">
    <property type="entry name" value="Ribbon-helix-helix"/>
    <property type="match status" value="1"/>
</dbReference>
<keyword evidence="4" id="KW-1185">Reference proteome</keyword>
<dbReference type="Gene3D" id="1.20.5.780">
    <property type="entry name" value="Single helix bin"/>
    <property type="match status" value="1"/>
</dbReference>
<evidence type="ECO:0000256" key="1">
    <source>
        <dbReference type="ARBA" id="ARBA00022649"/>
    </source>
</evidence>
<gene>
    <name evidence="3" type="ORF">CKO25_04300</name>
</gene>
<organism evidence="3 4">
    <name type="scientific">Thiocapsa imhoffii</name>
    <dbReference type="NCBI Taxonomy" id="382777"/>
    <lineage>
        <taxon>Bacteria</taxon>
        <taxon>Pseudomonadati</taxon>
        <taxon>Pseudomonadota</taxon>
        <taxon>Gammaproteobacteria</taxon>
        <taxon>Chromatiales</taxon>
        <taxon>Chromatiaceae</taxon>
        <taxon>Thiocapsa</taxon>
    </lineage>
</organism>
<reference evidence="3 4" key="1">
    <citation type="journal article" date="2020" name="Microorganisms">
        <title>Osmotic Adaptation and Compatible Solute Biosynthesis of Phototrophic Bacteria as Revealed from Genome Analyses.</title>
        <authorList>
            <person name="Imhoff J.F."/>
            <person name="Rahn T."/>
            <person name="Kunzel S."/>
            <person name="Keller A."/>
            <person name="Neulinger S.C."/>
        </authorList>
    </citation>
    <scope>NUCLEOTIDE SEQUENCE [LARGE SCALE GENOMIC DNA]</scope>
    <source>
        <strain evidence="3 4">DSM 21303</strain>
    </source>
</reference>
<evidence type="ECO:0008006" key="5">
    <source>
        <dbReference type="Google" id="ProtNLM"/>
    </source>
</evidence>
<evidence type="ECO:0000256" key="2">
    <source>
        <dbReference type="ARBA" id="ARBA00049988"/>
    </source>
</evidence>
<protein>
    <recommendedName>
        <fullName evidence="5">DUF1778 domain-containing protein</fullName>
    </recommendedName>
</protein>
<evidence type="ECO:0000313" key="4">
    <source>
        <dbReference type="Proteomes" id="UP001138802"/>
    </source>
</evidence>
<dbReference type="PANTHER" id="PTHR35401">
    <property type="entry name" value="COPG FAMILY HELIX-TURN-HELIX PROTEIN-RELATED-RELATED"/>
    <property type="match status" value="1"/>
</dbReference>
<dbReference type="EMBL" id="NRSD01000003">
    <property type="protein sequence ID" value="MBK1643894.1"/>
    <property type="molecule type" value="Genomic_DNA"/>
</dbReference>
<dbReference type="PANTHER" id="PTHR35401:SF2">
    <property type="entry name" value="ABC-TYPE TRANSPORT SYSTEM"/>
    <property type="match status" value="1"/>
</dbReference>
<name>A0A9X1B7I8_9GAMM</name>
<evidence type="ECO:0000313" key="3">
    <source>
        <dbReference type="EMBL" id="MBK1643894.1"/>
    </source>
</evidence>
<sequence length="92" mass="9993">MPQTASETNRRVSLRIPPEDKALLMRAAALEQTNLTEFMVRASLEAARGTIHRAERLALSERDSLAVLDLLENPPAPNARLVAAAGGLPDHQ</sequence>
<accession>A0A9X1B7I8</accession>
<dbReference type="Pfam" id="PF08681">
    <property type="entry name" value="TacA1"/>
    <property type="match status" value="1"/>
</dbReference>